<dbReference type="EMBL" id="BMKR01000007">
    <property type="protein sequence ID" value="GGF75957.1"/>
    <property type="molecule type" value="Genomic_DNA"/>
</dbReference>
<dbReference type="Proteomes" id="UP000637643">
    <property type="component" value="Unassembled WGS sequence"/>
</dbReference>
<reference evidence="10" key="2">
    <citation type="submission" date="2020-09" db="EMBL/GenBank/DDBJ databases">
        <authorList>
            <person name="Sun Q."/>
            <person name="Zhou Y."/>
        </authorList>
    </citation>
    <scope>NUCLEOTIDE SEQUENCE</scope>
    <source>
        <strain evidence="10">CGMCC 1.16134</strain>
    </source>
</reference>
<dbReference type="GO" id="GO:1901678">
    <property type="term" value="P:iron coordination entity transport"/>
    <property type="evidence" value="ECO:0007669"/>
    <property type="project" value="UniProtKB-ARBA"/>
</dbReference>
<dbReference type="InterPro" id="IPR051313">
    <property type="entry name" value="Bact_iron-sidero_bind"/>
</dbReference>
<evidence type="ECO:0000313" key="11">
    <source>
        <dbReference type="Proteomes" id="UP000637643"/>
    </source>
</evidence>
<dbReference type="InterPro" id="IPR018060">
    <property type="entry name" value="HTH_AraC"/>
</dbReference>
<dbReference type="SUPFAM" id="SSF46689">
    <property type="entry name" value="Homeodomain-like"/>
    <property type="match status" value="2"/>
</dbReference>
<dbReference type="Gene3D" id="1.10.10.60">
    <property type="entry name" value="Homeodomain-like"/>
    <property type="match status" value="2"/>
</dbReference>
<accession>A0A917C7G3</accession>
<dbReference type="RefSeq" id="WP_189024626.1">
    <property type="nucleotide sequence ID" value="NZ_BMKR01000007.1"/>
</dbReference>
<dbReference type="PROSITE" id="PS50983">
    <property type="entry name" value="FE_B12_PBP"/>
    <property type="match status" value="1"/>
</dbReference>
<dbReference type="PROSITE" id="PS00041">
    <property type="entry name" value="HTH_ARAC_FAMILY_1"/>
    <property type="match status" value="1"/>
</dbReference>
<keyword evidence="5" id="KW-0805">Transcription regulation</keyword>
<proteinExistence type="inferred from homology"/>
<keyword evidence="6" id="KW-0238">DNA-binding</keyword>
<dbReference type="Gene3D" id="3.40.50.1980">
    <property type="entry name" value="Nitrogenase molybdenum iron protein domain"/>
    <property type="match status" value="2"/>
</dbReference>
<organism evidence="10 11">
    <name type="scientific">Paenibacillus albidus</name>
    <dbReference type="NCBI Taxonomy" id="2041023"/>
    <lineage>
        <taxon>Bacteria</taxon>
        <taxon>Bacillati</taxon>
        <taxon>Bacillota</taxon>
        <taxon>Bacilli</taxon>
        <taxon>Bacillales</taxon>
        <taxon>Paenibacillaceae</taxon>
        <taxon>Paenibacillus</taxon>
    </lineage>
</organism>
<comment type="similarity">
    <text evidence="2">Belongs to the bacterial solute-binding protein 8 family.</text>
</comment>
<dbReference type="PROSITE" id="PS01124">
    <property type="entry name" value="HTH_ARAC_FAMILY_2"/>
    <property type="match status" value="1"/>
</dbReference>
<dbReference type="PANTHER" id="PTHR30532">
    <property type="entry name" value="IRON III DICITRATE-BINDING PERIPLASMIC PROTEIN"/>
    <property type="match status" value="1"/>
</dbReference>
<dbReference type="AlphaFoldDB" id="A0A917C7G3"/>
<evidence type="ECO:0000259" key="9">
    <source>
        <dbReference type="PROSITE" id="PS50983"/>
    </source>
</evidence>
<evidence type="ECO:0000259" key="8">
    <source>
        <dbReference type="PROSITE" id="PS01124"/>
    </source>
</evidence>
<sequence length="522" mass="58858">MNNPIFYIPKRIERLNQLVINENQHERCFSSILLIVWGGSGFIDVNKVSYSLECGSILAFPGTSALELRPQLGLHGIWIEYSALKQGQPEFSPLNSKLSPQLQASKQILSLAEDLYEAWSKPDQSQPFAVQQLFSGMLSELYNESYNRSLLQSSGTWLDVVLQYIDTHYNEDLTRSQMAALANVTPEHFSRTFRKATGQTFNAYILLLRIRKAQQRILTGVPNLTELALEIGYNEGTYLSRKFKQVVGLSPTAYLSKPKRIVALNYNHTASLRALEITPQLGAYSAWLESVDYVPANRRLFVENMSSSDIYASVASVQPDVIINYSQVTENKILLPLAPVIELPFKQMSWREQFSRIATIADRQPQAEAWLEHYDELCSKAGQRLDQAIGLRGTAIVWEIDERTAYCFSSSFGRGCQVLYGDLGFSPPAKIVDRGIADTGYIEASIEAVAEYPADHILITGIPSSPEGRLRLSRLFQSERWLSLEAVRRNRVYLLNQSNLFYGFDPLSTMAQLQVLIRALTS</sequence>
<dbReference type="InterPro" id="IPR018062">
    <property type="entry name" value="HTH_AraC-typ_CS"/>
</dbReference>
<evidence type="ECO:0000256" key="1">
    <source>
        <dbReference type="ARBA" id="ARBA00004196"/>
    </source>
</evidence>
<dbReference type="GO" id="GO:0043565">
    <property type="term" value="F:sequence-specific DNA binding"/>
    <property type="evidence" value="ECO:0007669"/>
    <property type="project" value="InterPro"/>
</dbReference>
<evidence type="ECO:0000256" key="6">
    <source>
        <dbReference type="ARBA" id="ARBA00023125"/>
    </source>
</evidence>
<dbReference type="SMART" id="SM00342">
    <property type="entry name" value="HTH_ARAC"/>
    <property type="match status" value="1"/>
</dbReference>
<keyword evidence="3" id="KW-0813">Transport</keyword>
<feature type="domain" description="Fe/B12 periplasmic-binding" evidence="9">
    <location>
        <begin position="260"/>
        <end position="522"/>
    </location>
</feature>
<dbReference type="Pfam" id="PF12833">
    <property type="entry name" value="HTH_18"/>
    <property type="match status" value="1"/>
</dbReference>
<dbReference type="PANTHER" id="PTHR30532:SF26">
    <property type="entry name" value="IRON(3+)-HYDROXAMATE-BINDING PROTEIN FHUD"/>
    <property type="match status" value="1"/>
</dbReference>
<evidence type="ECO:0000256" key="4">
    <source>
        <dbReference type="ARBA" id="ARBA00022729"/>
    </source>
</evidence>
<protein>
    <submittedName>
        <fullName evidence="10">HTH-type transcriptional activator Btr</fullName>
    </submittedName>
</protein>
<keyword evidence="4" id="KW-0732">Signal</keyword>
<evidence type="ECO:0000313" key="10">
    <source>
        <dbReference type="EMBL" id="GGF75957.1"/>
    </source>
</evidence>
<reference evidence="10" key="1">
    <citation type="journal article" date="2014" name="Int. J. Syst. Evol. Microbiol.">
        <title>Complete genome sequence of Corynebacterium casei LMG S-19264T (=DSM 44701T), isolated from a smear-ripened cheese.</title>
        <authorList>
            <consortium name="US DOE Joint Genome Institute (JGI-PGF)"/>
            <person name="Walter F."/>
            <person name="Albersmeier A."/>
            <person name="Kalinowski J."/>
            <person name="Ruckert C."/>
        </authorList>
    </citation>
    <scope>NUCLEOTIDE SEQUENCE</scope>
    <source>
        <strain evidence="10">CGMCC 1.16134</strain>
    </source>
</reference>
<keyword evidence="11" id="KW-1185">Reference proteome</keyword>
<dbReference type="InterPro" id="IPR002491">
    <property type="entry name" value="ABC_transptr_periplasmic_BD"/>
</dbReference>
<evidence type="ECO:0000256" key="5">
    <source>
        <dbReference type="ARBA" id="ARBA00023015"/>
    </source>
</evidence>
<dbReference type="SUPFAM" id="SSF53807">
    <property type="entry name" value="Helical backbone' metal receptor"/>
    <property type="match status" value="1"/>
</dbReference>
<dbReference type="GO" id="GO:0003700">
    <property type="term" value="F:DNA-binding transcription factor activity"/>
    <property type="evidence" value="ECO:0007669"/>
    <property type="project" value="InterPro"/>
</dbReference>
<feature type="domain" description="HTH araC/xylS-type" evidence="8">
    <location>
        <begin position="159"/>
        <end position="257"/>
    </location>
</feature>
<dbReference type="GO" id="GO:0030288">
    <property type="term" value="C:outer membrane-bounded periplasmic space"/>
    <property type="evidence" value="ECO:0007669"/>
    <property type="project" value="TreeGrafter"/>
</dbReference>
<comment type="subcellular location">
    <subcellularLocation>
        <location evidence="1">Cell envelope</location>
    </subcellularLocation>
</comment>
<evidence type="ECO:0000256" key="2">
    <source>
        <dbReference type="ARBA" id="ARBA00008814"/>
    </source>
</evidence>
<name>A0A917C7G3_9BACL</name>
<dbReference type="Pfam" id="PF01497">
    <property type="entry name" value="Peripla_BP_2"/>
    <property type="match status" value="1"/>
</dbReference>
<evidence type="ECO:0000256" key="3">
    <source>
        <dbReference type="ARBA" id="ARBA00022448"/>
    </source>
</evidence>
<keyword evidence="7" id="KW-0804">Transcription</keyword>
<dbReference type="InterPro" id="IPR009057">
    <property type="entry name" value="Homeodomain-like_sf"/>
</dbReference>
<comment type="caution">
    <text evidence="10">The sequence shown here is derived from an EMBL/GenBank/DDBJ whole genome shotgun (WGS) entry which is preliminary data.</text>
</comment>
<evidence type="ECO:0000256" key="7">
    <source>
        <dbReference type="ARBA" id="ARBA00023163"/>
    </source>
</evidence>
<gene>
    <name evidence="10" type="primary">btr</name>
    <name evidence="10" type="ORF">GCM10010912_21410</name>
</gene>